<evidence type="ECO:0000313" key="2">
    <source>
        <dbReference type="Proteomes" id="UP000265520"/>
    </source>
</evidence>
<keyword evidence="2" id="KW-1185">Reference proteome</keyword>
<reference evidence="1 2" key="1">
    <citation type="journal article" date="2018" name="Front. Plant Sci.">
        <title>Red Clover (Trifolium pratense) and Zigzag Clover (T. medium) - A Picture of Genomic Similarities and Differences.</title>
        <authorList>
            <person name="Dluhosova J."/>
            <person name="Istvanek J."/>
            <person name="Nedelnik J."/>
            <person name="Repkova J."/>
        </authorList>
    </citation>
    <scope>NUCLEOTIDE SEQUENCE [LARGE SCALE GENOMIC DNA]</scope>
    <source>
        <strain evidence="2">cv. 10/8</strain>
        <tissue evidence="1">Leaf</tissue>
    </source>
</reference>
<name>A0A392RK55_9FABA</name>
<accession>A0A392RK55</accession>
<dbReference type="Proteomes" id="UP000265520">
    <property type="component" value="Unassembled WGS sequence"/>
</dbReference>
<dbReference type="EMBL" id="LXQA010235925">
    <property type="protein sequence ID" value="MCI36639.1"/>
    <property type="molecule type" value="Genomic_DNA"/>
</dbReference>
<evidence type="ECO:0000313" key="1">
    <source>
        <dbReference type="EMBL" id="MCI36639.1"/>
    </source>
</evidence>
<feature type="non-terminal residue" evidence="1">
    <location>
        <position position="1"/>
    </location>
</feature>
<sequence>VEVVVVGFAVVRERGCSGLVGWIGRGGMR</sequence>
<proteinExistence type="predicted"/>
<organism evidence="1 2">
    <name type="scientific">Trifolium medium</name>
    <dbReference type="NCBI Taxonomy" id="97028"/>
    <lineage>
        <taxon>Eukaryota</taxon>
        <taxon>Viridiplantae</taxon>
        <taxon>Streptophyta</taxon>
        <taxon>Embryophyta</taxon>
        <taxon>Tracheophyta</taxon>
        <taxon>Spermatophyta</taxon>
        <taxon>Magnoliopsida</taxon>
        <taxon>eudicotyledons</taxon>
        <taxon>Gunneridae</taxon>
        <taxon>Pentapetalae</taxon>
        <taxon>rosids</taxon>
        <taxon>fabids</taxon>
        <taxon>Fabales</taxon>
        <taxon>Fabaceae</taxon>
        <taxon>Papilionoideae</taxon>
        <taxon>50 kb inversion clade</taxon>
        <taxon>NPAAA clade</taxon>
        <taxon>Hologalegina</taxon>
        <taxon>IRL clade</taxon>
        <taxon>Trifolieae</taxon>
        <taxon>Trifolium</taxon>
    </lineage>
</organism>
<dbReference type="AlphaFoldDB" id="A0A392RK55"/>
<comment type="caution">
    <text evidence="1">The sequence shown here is derived from an EMBL/GenBank/DDBJ whole genome shotgun (WGS) entry which is preliminary data.</text>
</comment>
<protein>
    <submittedName>
        <fullName evidence="1">Uncharacterized protein</fullName>
    </submittedName>
</protein>